<evidence type="ECO:0000313" key="4">
    <source>
        <dbReference type="EMBL" id="GAA0936960.1"/>
    </source>
</evidence>
<evidence type="ECO:0000259" key="3">
    <source>
        <dbReference type="Pfam" id="PF08541"/>
    </source>
</evidence>
<organism evidence="4 5">
    <name type="scientific">Nonomuraea longicatena</name>
    <dbReference type="NCBI Taxonomy" id="83682"/>
    <lineage>
        <taxon>Bacteria</taxon>
        <taxon>Bacillati</taxon>
        <taxon>Actinomycetota</taxon>
        <taxon>Actinomycetes</taxon>
        <taxon>Streptosporangiales</taxon>
        <taxon>Streptosporangiaceae</taxon>
        <taxon>Nonomuraea</taxon>
    </lineage>
</organism>
<dbReference type="PANTHER" id="PTHR34069:SF2">
    <property type="entry name" value="BETA-KETOACYL-[ACYL-CARRIER-PROTEIN] SYNTHASE III"/>
    <property type="match status" value="1"/>
</dbReference>
<evidence type="ECO:0000256" key="1">
    <source>
        <dbReference type="ARBA" id="ARBA00022679"/>
    </source>
</evidence>
<keyword evidence="5" id="KW-1185">Reference proteome</keyword>
<comment type="caution">
    <text evidence="4">The sequence shown here is derived from an EMBL/GenBank/DDBJ whole genome shotgun (WGS) entry which is preliminary data.</text>
</comment>
<protein>
    <submittedName>
        <fullName evidence="4">3-oxoacyl-[acyl-carrier-protein] synthase III C-terminal domain-containing protein</fullName>
    </submittedName>
</protein>
<keyword evidence="1" id="KW-0808">Transferase</keyword>
<feature type="domain" description="Beta-ketoacyl-[acyl-carrier-protein] synthase III C-terminal" evidence="3">
    <location>
        <begin position="222"/>
        <end position="309"/>
    </location>
</feature>
<evidence type="ECO:0000313" key="5">
    <source>
        <dbReference type="Proteomes" id="UP001501578"/>
    </source>
</evidence>
<dbReference type="PANTHER" id="PTHR34069">
    <property type="entry name" value="3-OXOACYL-[ACYL-CARRIER-PROTEIN] SYNTHASE 3"/>
    <property type="match status" value="1"/>
</dbReference>
<dbReference type="RefSeq" id="WP_343952017.1">
    <property type="nucleotide sequence ID" value="NZ_BAAAHQ010000023.1"/>
</dbReference>
<evidence type="ECO:0000256" key="2">
    <source>
        <dbReference type="ARBA" id="ARBA00023315"/>
    </source>
</evidence>
<proteinExistence type="predicted"/>
<reference evidence="4 5" key="1">
    <citation type="journal article" date="2019" name="Int. J. Syst. Evol. Microbiol.">
        <title>The Global Catalogue of Microorganisms (GCM) 10K type strain sequencing project: providing services to taxonomists for standard genome sequencing and annotation.</title>
        <authorList>
            <consortium name="The Broad Institute Genomics Platform"/>
            <consortium name="The Broad Institute Genome Sequencing Center for Infectious Disease"/>
            <person name="Wu L."/>
            <person name="Ma J."/>
        </authorList>
    </citation>
    <scope>NUCLEOTIDE SEQUENCE [LARGE SCALE GENOMIC DNA]</scope>
    <source>
        <strain evidence="4 5">JCM 11136</strain>
    </source>
</reference>
<dbReference type="Proteomes" id="UP001501578">
    <property type="component" value="Unassembled WGS sequence"/>
</dbReference>
<dbReference type="InterPro" id="IPR013747">
    <property type="entry name" value="ACP_syn_III_C"/>
</dbReference>
<keyword evidence="2" id="KW-0012">Acyltransferase</keyword>
<accession>A0ABN1Q2S6</accession>
<dbReference type="Gene3D" id="3.40.47.10">
    <property type="match status" value="2"/>
</dbReference>
<name>A0ABN1Q2S6_9ACTN</name>
<sequence>MIALHAVAAYLPPGRRSLEEIAERMDLPPATVRMFRRFFGFDQICYEPDGTLVELLTAAATALETLPEVRHRVRYLLYARGVADIAPYPINPLQQVRELLGLGHAHSFALAAHGCASGLQAVDAAGRLLASDGDPLALALVLTGEKIFSHRMQVISDITLMGEGAAAVLVGPDGERDRVLSYATQTLGRFASFWKSAPGSFSAYTDAYPQALTEVMTSAAEQGGLCLDEVALILPHGVNVMSWGRLCTQLGYPVERVVLDNIRVSGHSSSADPFINHATATGDGRLRPGDPYLMVSAGLSGTFSAMLLRR</sequence>
<gene>
    <name evidence="4" type="ORF">GCM10009560_46000</name>
</gene>
<dbReference type="SUPFAM" id="SSF53901">
    <property type="entry name" value="Thiolase-like"/>
    <property type="match status" value="1"/>
</dbReference>
<dbReference type="InterPro" id="IPR016039">
    <property type="entry name" value="Thiolase-like"/>
</dbReference>
<dbReference type="Pfam" id="PF08541">
    <property type="entry name" value="ACP_syn_III_C"/>
    <property type="match status" value="1"/>
</dbReference>
<dbReference type="EMBL" id="BAAAHQ010000023">
    <property type="protein sequence ID" value="GAA0936960.1"/>
    <property type="molecule type" value="Genomic_DNA"/>
</dbReference>